<accession>A0A445EF30</accession>
<dbReference type="EMBL" id="SDMP01000002">
    <property type="protein sequence ID" value="RYR74047.1"/>
    <property type="molecule type" value="Genomic_DNA"/>
</dbReference>
<protein>
    <submittedName>
        <fullName evidence="1">Uncharacterized protein</fullName>
    </submittedName>
</protein>
<proteinExistence type="predicted"/>
<organism evidence="1 2">
    <name type="scientific">Arachis hypogaea</name>
    <name type="common">Peanut</name>
    <dbReference type="NCBI Taxonomy" id="3818"/>
    <lineage>
        <taxon>Eukaryota</taxon>
        <taxon>Viridiplantae</taxon>
        <taxon>Streptophyta</taxon>
        <taxon>Embryophyta</taxon>
        <taxon>Tracheophyta</taxon>
        <taxon>Spermatophyta</taxon>
        <taxon>Magnoliopsida</taxon>
        <taxon>eudicotyledons</taxon>
        <taxon>Gunneridae</taxon>
        <taxon>Pentapetalae</taxon>
        <taxon>rosids</taxon>
        <taxon>fabids</taxon>
        <taxon>Fabales</taxon>
        <taxon>Fabaceae</taxon>
        <taxon>Papilionoideae</taxon>
        <taxon>50 kb inversion clade</taxon>
        <taxon>dalbergioids sensu lato</taxon>
        <taxon>Dalbergieae</taxon>
        <taxon>Pterocarpus clade</taxon>
        <taxon>Arachis</taxon>
    </lineage>
</organism>
<sequence length="244" mass="27917">MTAEVNSLTTLKNLILHSVRQQEAKRVKKIYYRYPTKVDGSLFYKTYRLRDDENVRLIRSWHNQWTNVHLLELFVFLVELGGRGSSADTVDDSPLSGAVRRTIRRTMVDLNMPPEGSQEGSNVEVCNIDLMDDGVESHDGSAIRDSMMDQYEVNPNNGDDADEEPPKILDDCDEEEEMNYHGDTQIALTQPGGPEEDPSSEFEVGQQFENKEEVMLAVKQYSIRRVAEYKIVESDQLKYNSQCI</sequence>
<evidence type="ECO:0000313" key="1">
    <source>
        <dbReference type="EMBL" id="RYR74047.1"/>
    </source>
</evidence>
<dbReference type="AlphaFoldDB" id="A0A445EF30"/>
<name>A0A445EF30_ARAHY</name>
<evidence type="ECO:0000313" key="2">
    <source>
        <dbReference type="Proteomes" id="UP000289738"/>
    </source>
</evidence>
<keyword evidence="2" id="KW-1185">Reference proteome</keyword>
<dbReference type="Proteomes" id="UP000289738">
    <property type="component" value="Chromosome A02"/>
</dbReference>
<comment type="caution">
    <text evidence="1">The sequence shown here is derived from an EMBL/GenBank/DDBJ whole genome shotgun (WGS) entry which is preliminary data.</text>
</comment>
<gene>
    <name evidence="1" type="ORF">Ahy_A02g008644</name>
</gene>
<reference evidence="1 2" key="1">
    <citation type="submission" date="2019-01" db="EMBL/GenBank/DDBJ databases">
        <title>Sequencing of cultivated peanut Arachis hypogaea provides insights into genome evolution and oil improvement.</title>
        <authorList>
            <person name="Chen X."/>
        </authorList>
    </citation>
    <scope>NUCLEOTIDE SEQUENCE [LARGE SCALE GENOMIC DNA]</scope>
    <source>
        <strain evidence="2">cv. Fuhuasheng</strain>
        <tissue evidence="1">Leaves</tissue>
    </source>
</reference>